<evidence type="ECO:0000313" key="1">
    <source>
        <dbReference type="EMBL" id="SFV87096.1"/>
    </source>
</evidence>
<gene>
    <name evidence="1" type="ORF">MNB_SUP05-SYMBIONT-4-730</name>
</gene>
<dbReference type="AlphaFoldDB" id="A0A1W1E049"/>
<protein>
    <submittedName>
        <fullName evidence="1">Uncharacterized protein</fullName>
    </submittedName>
</protein>
<reference evidence="1" key="1">
    <citation type="submission" date="2016-10" db="EMBL/GenBank/DDBJ databases">
        <authorList>
            <person name="de Groot N.N."/>
        </authorList>
    </citation>
    <scope>NUCLEOTIDE SEQUENCE</scope>
</reference>
<dbReference type="EMBL" id="FPHY01000149">
    <property type="protein sequence ID" value="SFV87096.1"/>
    <property type="molecule type" value="Genomic_DNA"/>
</dbReference>
<proteinExistence type="predicted"/>
<name>A0A1W1E049_9ZZZZ</name>
<accession>A0A1W1E049</accession>
<sequence>MFLPPRGLLGVARKVFKLMKGGVLMIIHIYPHKVQRSQGVRN</sequence>
<organism evidence="1">
    <name type="scientific">hydrothermal vent metagenome</name>
    <dbReference type="NCBI Taxonomy" id="652676"/>
    <lineage>
        <taxon>unclassified sequences</taxon>
        <taxon>metagenomes</taxon>
        <taxon>ecological metagenomes</taxon>
    </lineage>
</organism>